<dbReference type="SMART" id="SM00382">
    <property type="entry name" value="AAA"/>
    <property type="match status" value="1"/>
</dbReference>
<proteinExistence type="predicted"/>
<dbReference type="InterPro" id="IPR003439">
    <property type="entry name" value="ABC_transporter-like_ATP-bd"/>
</dbReference>
<dbReference type="OrthoDB" id="9800654at2"/>
<dbReference type="InterPro" id="IPR005895">
    <property type="entry name" value="ABC_transptr_haem_export_CcmA"/>
</dbReference>
<dbReference type="SUPFAM" id="SSF52540">
    <property type="entry name" value="P-loop containing nucleoside triphosphate hydrolases"/>
    <property type="match status" value="1"/>
</dbReference>
<organism evidence="8 9">
    <name type="scientific">[Haemophilus] felis</name>
    <dbReference type="NCBI Taxonomy" id="123822"/>
    <lineage>
        <taxon>Bacteria</taxon>
        <taxon>Pseudomonadati</taxon>
        <taxon>Pseudomonadota</taxon>
        <taxon>Gammaproteobacteria</taxon>
        <taxon>Pasteurellales</taxon>
        <taxon>Pasteurellaceae</taxon>
    </lineage>
</organism>
<feature type="domain" description="ABC transporter" evidence="7">
    <location>
        <begin position="5"/>
        <end position="212"/>
    </location>
</feature>
<dbReference type="GO" id="GO:0017004">
    <property type="term" value="P:cytochrome complex assembly"/>
    <property type="evidence" value="ECO:0007669"/>
    <property type="project" value="UniProtKB-KW"/>
</dbReference>
<keyword evidence="3" id="KW-0201">Cytochrome c-type biogenesis</keyword>
<dbReference type="InterPro" id="IPR027417">
    <property type="entry name" value="P-loop_NTPase"/>
</dbReference>
<evidence type="ECO:0000256" key="1">
    <source>
        <dbReference type="ARBA" id="ARBA00022448"/>
    </source>
</evidence>
<keyword evidence="4 8" id="KW-0067">ATP-binding</keyword>
<dbReference type="GO" id="GO:0005524">
    <property type="term" value="F:ATP binding"/>
    <property type="evidence" value="ECO:0007669"/>
    <property type="project" value="UniProtKB-KW"/>
</dbReference>
<gene>
    <name evidence="8" type="ORF">B0188_01960</name>
</gene>
<evidence type="ECO:0000256" key="4">
    <source>
        <dbReference type="ARBA" id="ARBA00022840"/>
    </source>
</evidence>
<dbReference type="PANTHER" id="PTHR43499:SF1">
    <property type="entry name" value="ABC TRANSPORTER I FAMILY MEMBER 1"/>
    <property type="match status" value="1"/>
</dbReference>
<dbReference type="GO" id="GO:0016887">
    <property type="term" value="F:ATP hydrolysis activity"/>
    <property type="evidence" value="ECO:0007669"/>
    <property type="project" value="InterPro"/>
</dbReference>
<dbReference type="Pfam" id="PF00005">
    <property type="entry name" value="ABC_tran"/>
    <property type="match status" value="1"/>
</dbReference>
<accession>A0A1T0B928</accession>
<dbReference type="NCBIfam" id="TIGR01189">
    <property type="entry name" value="ccmA"/>
    <property type="match status" value="1"/>
</dbReference>
<evidence type="ECO:0000313" key="9">
    <source>
        <dbReference type="Proteomes" id="UP000190023"/>
    </source>
</evidence>
<evidence type="ECO:0000256" key="2">
    <source>
        <dbReference type="ARBA" id="ARBA00022741"/>
    </source>
</evidence>
<dbReference type="Gene3D" id="3.40.50.300">
    <property type="entry name" value="P-loop containing nucleotide triphosphate hydrolases"/>
    <property type="match status" value="1"/>
</dbReference>
<evidence type="ECO:0000256" key="3">
    <source>
        <dbReference type="ARBA" id="ARBA00022748"/>
    </source>
</evidence>
<reference evidence="8 9" key="1">
    <citation type="submission" date="2017-02" db="EMBL/GenBank/DDBJ databases">
        <title>Draft genome sequence of Haemophilus felis CCUG 31170 type strain.</title>
        <authorList>
            <person name="Engstrom-Jakobsson H."/>
            <person name="Salva-Serra F."/>
            <person name="Thorell K."/>
            <person name="Gonzales-Siles L."/>
            <person name="Karlsson R."/>
            <person name="Boulund F."/>
            <person name="Engstrand L."/>
            <person name="Kristiansson E."/>
            <person name="Moore E."/>
        </authorList>
    </citation>
    <scope>NUCLEOTIDE SEQUENCE [LARGE SCALE GENOMIC DNA]</scope>
    <source>
        <strain evidence="8 9">CCUG 31170</strain>
    </source>
</reference>
<dbReference type="InterPro" id="IPR003593">
    <property type="entry name" value="AAA+_ATPase"/>
</dbReference>
<evidence type="ECO:0000256" key="5">
    <source>
        <dbReference type="ARBA" id="ARBA00022967"/>
    </source>
</evidence>
<dbReference type="PROSITE" id="PS00211">
    <property type="entry name" value="ABC_TRANSPORTER_1"/>
    <property type="match status" value="1"/>
</dbReference>
<dbReference type="GO" id="GO:0022857">
    <property type="term" value="F:transmembrane transporter activity"/>
    <property type="evidence" value="ECO:0007669"/>
    <property type="project" value="InterPro"/>
</dbReference>
<evidence type="ECO:0000259" key="7">
    <source>
        <dbReference type="PROSITE" id="PS50893"/>
    </source>
</evidence>
<dbReference type="PANTHER" id="PTHR43499">
    <property type="entry name" value="ABC TRANSPORTER I FAMILY MEMBER 1"/>
    <property type="match status" value="1"/>
</dbReference>
<dbReference type="Proteomes" id="UP000190023">
    <property type="component" value="Unassembled WGS sequence"/>
</dbReference>
<dbReference type="PROSITE" id="PS50893">
    <property type="entry name" value="ABC_TRANSPORTER_2"/>
    <property type="match status" value="1"/>
</dbReference>
<dbReference type="NCBIfam" id="NF010061">
    <property type="entry name" value="PRK13538.1"/>
    <property type="match status" value="1"/>
</dbReference>
<comment type="caution">
    <text evidence="8">The sequence shown here is derived from an EMBL/GenBank/DDBJ whole genome shotgun (WGS) entry which is preliminary data.</text>
</comment>
<keyword evidence="6" id="KW-0472">Membrane</keyword>
<sequence>MHYQLKTQQLACQRGDNILFERLNLNIQSGDLVQIEGPNGIGKSSLLRILVGLSQPLAGVVTWNGQAITQQREDYHCALLYLGHQAGIKPELSPWENLAFYQKISPCQQGKEALWSALEKVGLLGREDIPSGSLSAGQQRRIALARLWLSQAPLWILDEPFTAIDKKGVEELTSLFEKQTKQGGIVIFTSHQNIPSQQVQVISLAQYKPVEK</sequence>
<keyword evidence="5" id="KW-1278">Translocase</keyword>
<keyword evidence="1" id="KW-0813">Transport</keyword>
<keyword evidence="2" id="KW-0547">Nucleotide-binding</keyword>
<keyword evidence="9" id="KW-1185">Reference proteome</keyword>
<dbReference type="CDD" id="cd03231">
    <property type="entry name" value="ABC_CcmA_heme_exporter"/>
    <property type="match status" value="1"/>
</dbReference>
<evidence type="ECO:0000256" key="6">
    <source>
        <dbReference type="ARBA" id="ARBA00023136"/>
    </source>
</evidence>
<dbReference type="STRING" id="123822.B0188_01960"/>
<dbReference type="EMBL" id="MUYB01000007">
    <property type="protein sequence ID" value="OOS06516.1"/>
    <property type="molecule type" value="Genomic_DNA"/>
</dbReference>
<evidence type="ECO:0000313" key="8">
    <source>
        <dbReference type="EMBL" id="OOS06516.1"/>
    </source>
</evidence>
<dbReference type="InterPro" id="IPR017871">
    <property type="entry name" value="ABC_transporter-like_CS"/>
</dbReference>
<protein>
    <submittedName>
        <fullName evidence="8">Heme ABC transporter ATP-binding protein CcmA</fullName>
    </submittedName>
</protein>
<dbReference type="AlphaFoldDB" id="A0A1T0B928"/>
<name>A0A1T0B928_9PAST</name>